<dbReference type="STRING" id="1227493.C483_00959"/>
<accession>M0AB90</accession>
<dbReference type="EMBL" id="AOIM01000007">
    <property type="protein sequence ID" value="ELY95671.1"/>
    <property type="molecule type" value="Genomic_DNA"/>
</dbReference>
<feature type="compositionally biased region" description="Basic and acidic residues" evidence="1">
    <location>
        <begin position="1"/>
        <end position="17"/>
    </location>
</feature>
<comment type="caution">
    <text evidence="2">The sequence shown here is derived from an EMBL/GenBank/DDBJ whole genome shotgun (WGS) entry which is preliminary data.</text>
</comment>
<protein>
    <submittedName>
        <fullName evidence="2">Uncharacterized protein</fullName>
    </submittedName>
</protein>
<dbReference type="RefSeq" id="WP_006651468.1">
    <property type="nucleotide sequence ID" value="NZ_AOIM01000007.1"/>
</dbReference>
<dbReference type="AlphaFoldDB" id="M0AB90"/>
<sequence length="195" mass="21355">MSNDETRGNQSPDRQDALIDPNQSLQTHLEYIDSITRALLARTTPPNASAVDHLEPDQRRELRRHLRQIRAEASRVGLLAIGPEASMPYRPDTANVLTYSGPDALPDTTDDHSESDQSTVKDQPSHDTADDQPSNASNDTQPSNTPADNQPSQNTPDDTQPSNTPADNQPSQNTPDDTQPSNTSDDHDTRGEPDE</sequence>
<proteinExistence type="predicted"/>
<evidence type="ECO:0000313" key="2">
    <source>
        <dbReference type="EMBL" id="ELY95671.1"/>
    </source>
</evidence>
<evidence type="ECO:0000313" key="3">
    <source>
        <dbReference type="Proteomes" id="UP000011519"/>
    </source>
</evidence>
<dbReference type="Proteomes" id="UP000011519">
    <property type="component" value="Unassembled WGS sequence"/>
</dbReference>
<dbReference type="OrthoDB" id="170354at2157"/>
<feature type="compositionally biased region" description="Basic and acidic residues" evidence="1">
    <location>
        <begin position="184"/>
        <end position="195"/>
    </location>
</feature>
<feature type="compositionally biased region" description="Polar residues" evidence="1">
    <location>
        <begin position="131"/>
        <end position="183"/>
    </location>
</feature>
<gene>
    <name evidence="2" type="ORF">C483_00959</name>
</gene>
<reference evidence="2 3" key="1">
    <citation type="journal article" date="2014" name="PLoS Genet.">
        <title>Phylogenetically driven sequencing of extremely halophilic archaea reveals strategies for static and dynamic osmo-response.</title>
        <authorList>
            <person name="Becker E.A."/>
            <person name="Seitzer P.M."/>
            <person name="Tritt A."/>
            <person name="Larsen D."/>
            <person name="Krusor M."/>
            <person name="Yao A.I."/>
            <person name="Wu D."/>
            <person name="Madern D."/>
            <person name="Eisen J.A."/>
            <person name="Darling A.E."/>
            <person name="Facciotti M.T."/>
        </authorList>
    </citation>
    <scope>NUCLEOTIDE SEQUENCE [LARGE SCALE GENOMIC DNA]</scope>
    <source>
        <strain evidence="2 3">JCM 10989</strain>
    </source>
</reference>
<name>M0AB90_9EURY</name>
<evidence type="ECO:0000256" key="1">
    <source>
        <dbReference type="SAM" id="MobiDB-lite"/>
    </source>
</evidence>
<organism evidence="2 3">
    <name type="scientific">Natrialba hulunbeirensis JCM 10989</name>
    <dbReference type="NCBI Taxonomy" id="1227493"/>
    <lineage>
        <taxon>Archaea</taxon>
        <taxon>Methanobacteriati</taxon>
        <taxon>Methanobacteriota</taxon>
        <taxon>Stenosarchaea group</taxon>
        <taxon>Halobacteria</taxon>
        <taxon>Halobacteriales</taxon>
        <taxon>Natrialbaceae</taxon>
        <taxon>Natrialba</taxon>
    </lineage>
</organism>
<keyword evidence="3" id="KW-1185">Reference proteome</keyword>
<feature type="region of interest" description="Disordered" evidence="1">
    <location>
        <begin position="1"/>
        <end position="22"/>
    </location>
</feature>
<dbReference type="PATRIC" id="fig|1227493.4.peg.174"/>
<feature type="region of interest" description="Disordered" evidence="1">
    <location>
        <begin position="84"/>
        <end position="195"/>
    </location>
</feature>